<protein>
    <submittedName>
        <fullName evidence="1">Uncharacterized protein</fullName>
    </submittedName>
</protein>
<dbReference type="Proteomes" id="UP000652761">
    <property type="component" value="Unassembled WGS sequence"/>
</dbReference>
<keyword evidence="2" id="KW-1185">Reference proteome</keyword>
<gene>
    <name evidence="1" type="ORF">Taro_007493</name>
</gene>
<proteinExistence type="predicted"/>
<dbReference type="EMBL" id="NMUH01000237">
    <property type="protein sequence ID" value="MQL75130.1"/>
    <property type="molecule type" value="Genomic_DNA"/>
</dbReference>
<organism evidence="1 2">
    <name type="scientific">Colocasia esculenta</name>
    <name type="common">Wild taro</name>
    <name type="synonym">Arum esculentum</name>
    <dbReference type="NCBI Taxonomy" id="4460"/>
    <lineage>
        <taxon>Eukaryota</taxon>
        <taxon>Viridiplantae</taxon>
        <taxon>Streptophyta</taxon>
        <taxon>Embryophyta</taxon>
        <taxon>Tracheophyta</taxon>
        <taxon>Spermatophyta</taxon>
        <taxon>Magnoliopsida</taxon>
        <taxon>Liliopsida</taxon>
        <taxon>Araceae</taxon>
        <taxon>Aroideae</taxon>
        <taxon>Colocasieae</taxon>
        <taxon>Colocasia</taxon>
    </lineage>
</organism>
<name>A0A843TZV0_COLES</name>
<evidence type="ECO:0000313" key="2">
    <source>
        <dbReference type="Proteomes" id="UP000652761"/>
    </source>
</evidence>
<dbReference type="AlphaFoldDB" id="A0A843TZV0"/>
<reference evidence="1" key="1">
    <citation type="submission" date="2017-07" db="EMBL/GenBank/DDBJ databases">
        <title>Taro Niue Genome Assembly and Annotation.</title>
        <authorList>
            <person name="Atibalentja N."/>
            <person name="Keating K."/>
            <person name="Fields C.J."/>
        </authorList>
    </citation>
    <scope>NUCLEOTIDE SEQUENCE</scope>
    <source>
        <strain evidence="1">Niue_2</strain>
        <tissue evidence="1">Leaf</tissue>
    </source>
</reference>
<evidence type="ECO:0000313" key="1">
    <source>
        <dbReference type="EMBL" id="MQL75130.1"/>
    </source>
</evidence>
<accession>A0A843TZV0</accession>
<sequence>MVFLTWLLGVSRGDTWLFLLDLVEVRDVASFPEGPSVSCRRVFAAAAECACCERGCCFARAVVGFVFGLRVRVGVSRGLSEPTCGVAFTSVGLLPVDPVEGCVLVGCVFGLVCLCTVGCCPLLRRHLYSSYADACVPCCTAALLEFLLLRLVRDWLYLLSLVREAHPPTLFR</sequence>
<comment type="caution">
    <text evidence="1">The sequence shown here is derived from an EMBL/GenBank/DDBJ whole genome shotgun (WGS) entry which is preliminary data.</text>
</comment>